<reference evidence="2" key="1">
    <citation type="journal article" date="2017" name="Nat. Ecol. Evol.">
        <title>Genome expansion and lineage-specific genetic innovations in the forest pathogenic fungi Armillaria.</title>
        <authorList>
            <person name="Sipos G."/>
            <person name="Prasanna A.N."/>
            <person name="Walter M.C."/>
            <person name="O'Connor E."/>
            <person name="Balint B."/>
            <person name="Krizsan K."/>
            <person name="Kiss B."/>
            <person name="Hess J."/>
            <person name="Varga T."/>
            <person name="Slot J."/>
            <person name="Riley R."/>
            <person name="Boka B."/>
            <person name="Rigling D."/>
            <person name="Barry K."/>
            <person name="Lee J."/>
            <person name="Mihaltcheva S."/>
            <person name="LaButti K."/>
            <person name="Lipzen A."/>
            <person name="Waldron R."/>
            <person name="Moloney N.M."/>
            <person name="Sperisen C."/>
            <person name="Kredics L."/>
            <person name="Vagvoelgyi C."/>
            <person name="Patrignani A."/>
            <person name="Fitzpatrick D."/>
            <person name="Nagy I."/>
            <person name="Doyle S."/>
            <person name="Anderson J.B."/>
            <person name="Grigoriev I.V."/>
            <person name="Gueldener U."/>
            <person name="Muensterkoetter M."/>
            <person name="Nagy L.G."/>
        </authorList>
    </citation>
    <scope>NUCLEOTIDE SEQUENCE [LARGE SCALE GENOMIC DNA]</scope>
    <source>
        <strain evidence="2">Ar21-2</strain>
    </source>
</reference>
<evidence type="ECO:0000313" key="2">
    <source>
        <dbReference type="Proteomes" id="UP000217790"/>
    </source>
</evidence>
<evidence type="ECO:0000313" key="1">
    <source>
        <dbReference type="EMBL" id="PBK98756.1"/>
    </source>
</evidence>
<evidence type="ECO:0008006" key="3">
    <source>
        <dbReference type="Google" id="ProtNLM"/>
    </source>
</evidence>
<organism evidence="1 2">
    <name type="scientific">Armillaria gallica</name>
    <name type="common">Bulbous honey fungus</name>
    <name type="synonym">Armillaria bulbosa</name>
    <dbReference type="NCBI Taxonomy" id="47427"/>
    <lineage>
        <taxon>Eukaryota</taxon>
        <taxon>Fungi</taxon>
        <taxon>Dikarya</taxon>
        <taxon>Basidiomycota</taxon>
        <taxon>Agaricomycotina</taxon>
        <taxon>Agaricomycetes</taxon>
        <taxon>Agaricomycetidae</taxon>
        <taxon>Agaricales</taxon>
        <taxon>Marasmiineae</taxon>
        <taxon>Physalacriaceae</taxon>
        <taxon>Armillaria</taxon>
    </lineage>
</organism>
<sequence length="513" mass="58211">MSCITCSNCGFVNLLSAEPSVQNNLQAIRGSEDLVSQLLRGSRSLLNADCALINAEIAELERLRSLYDAQLQELQLRRTAVLEALESRVSIYAPVRRIPRDILIEIFHLVCDSTSLGWDKWVHRAKICDSLDLSGPLWVLARICGLWRDTLHSSPASWARNVVVHRPFSKHAPEILHSYLKHTGEHPLSLRVGINRSSNLIKDGEIMSLLIQTAYRWKNVHIDITADHIHHLESIAKFPALQTVHIDVLDDYDYDHFMESSLSIPKDPSSEVTARNNSLLHMCHLTCHLRWSTPVEVKPPVVITELRHLYVDVPDSLNFLTAPLLESLTISESFLQGSTCVTSVLRRSGCHLKSLSYGMPITTFSWETQDFISNMLSSEACSTISRLKLEFDERFYEVADSFAPSSVLPNLHHLILCLRRHVSQKKWPPMTDMLRSRRDAGLIKTVELQFTDDGYKTSNDCDIVAEVNGLAGDNLEIRVEKWDPPSWEPFCILLEYIGVLITFMVRLFGARHD</sequence>
<name>A0A2H3EHG9_ARMGA</name>
<keyword evidence="2" id="KW-1185">Reference proteome</keyword>
<proteinExistence type="predicted"/>
<accession>A0A2H3EHG9</accession>
<dbReference type="EMBL" id="KZ293648">
    <property type="protein sequence ID" value="PBK98756.1"/>
    <property type="molecule type" value="Genomic_DNA"/>
</dbReference>
<dbReference type="STRING" id="47427.A0A2H3EHG9"/>
<dbReference type="AlphaFoldDB" id="A0A2H3EHG9"/>
<dbReference type="InParanoid" id="A0A2H3EHG9"/>
<dbReference type="Proteomes" id="UP000217790">
    <property type="component" value="Unassembled WGS sequence"/>
</dbReference>
<protein>
    <recommendedName>
        <fullName evidence="3">F-box domain-containing protein</fullName>
    </recommendedName>
</protein>
<dbReference type="OrthoDB" id="3038182at2759"/>
<gene>
    <name evidence="1" type="ORF">ARMGADRAFT_1075562</name>
</gene>